<evidence type="ECO:0000256" key="1">
    <source>
        <dbReference type="ARBA" id="ARBA00000085"/>
    </source>
</evidence>
<dbReference type="AlphaFoldDB" id="A0A8B6X8Y5"/>
<dbReference type="GO" id="GO:0000160">
    <property type="term" value="P:phosphorelay signal transduction system"/>
    <property type="evidence" value="ECO:0007669"/>
    <property type="project" value="UniProtKB-KW"/>
</dbReference>
<dbReference type="InterPro" id="IPR005467">
    <property type="entry name" value="His_kinase_dom"/>
</dbReference>
<keyword evidence="7" id="KW-0547">Nucleotide-binding</keyword>
<dbReference type="Gene3D" id="1.20.120.620">
    <property type="entry name" value="Backbone structure of the membrane domain of e. Coli histidine kinase receptor kdpd"/>
    <property type="match status" value="1"/>
</dbReference>
<evidence type="ECO:0000313" key="16">
    <source>
        <dbReference type="RefSeq" id="WP_051378826.1"/>
    </source>
</evidence>
<comment type="subcellular location">
    <subcellularLocation>
        <location evidence="2">Membrane</location>
        <topology evidence="2">Multi-pass membrane protein</topology>
    </subcellularLocation>
</comment>
<dbReference type="PRINTS" id="PR00344">
    <property type="entry name" value="BCTRLSENSOR"/>
</dbReference>
<keyword evidence="11" id="KW-0902">Two-component regulatory system</keyword>
<dbReference type="PROSITE" id="PS50109">
    <property type="entry name" value="HIS_KIN"/>
    <property type="match status" value="1"/>
</dbReference>
<dbReference type="InterPro" id="IPR038318">
    <property type="entry name" value="KdpD_sf"/>
</dbReference>
<dbReference type="InterPro" id="IPR025201">
    <property type="entry name" value="KdpD_TM"/>
</dbReference>
<keyword evidence="5" id="KW-0808">Transferase</keyword>
<evidence type="ECO:0000256" key="6">
    <source>
        <dbReference type="ARBA" id="ARBA00022692"/>
    </source>
</evidence>
<evidence type="ECO:0000256" key="8">
    <source>
        <dbReference type="ARBA" id="ARBA00022777"/>
    </source>
</evidence>
<evidence type="ECO:0000256" key="7">
    <source>
        <dbReference type="ARBA" id="ARBA00022741"/>
    </source>
</evidence>
<feature type="transmembrane region" description="Helical" evidence="13">
    <location>
        <begin position="102"/>
        <end position="123"/>
    </location>
</feature>
<dbReference type="PANTHER" id="PTHR41523:SF8">
    <property type="entry name" value="ETHYLENE RESPONSE SENSOR PROTEIN"/>
    <property type="match status" value="1"/>
</dbReference>
<feature type="transmembrane region" description="Helical" evidence="13">
    <location>
        <begin position="25"/>
        <end position="45"/>
    </location>
</feature>
<evidence type="ECO:0000256" key="2">
    <source>
        <dbReference type="ARBA" id="ARBA00004141"/>
    </source>
</evidence>
<organism evidence="15 16">
    <name type="scientific">Derxia gummosa DSM 723</name>
    <dbReference type="NCBI Taxonomy" id="1121388"/>
    <lineage>
        <taxon>Bacteria</taxon>
        <taxon>Pseudomonadati</taxon>
        <taxon>Pseudomonadota</taxon>
        <taxon>Betaproteobacteria</taxon>
        <taxon>Burkholderiales</taxon>
        <taxon>Alcaligenaceae</taxon>
        <taxon>Derxia</taxon>
    </lineage>
</organism>
<evidence type="ECO:0000256" key="11">
    <source>
        <dbReference type="ARBA" id="ARBA00023012"/>
    </source>
</evidence>
<protein>
    <recommendedName>
        <fullName evidence="3">histidine kinase</fullName>
        <ecNumber evidence="3">2.7.13.3</ecNumber>
    </recommendedName>
</protein>
<keyword evidence="15" id="KW-1185">Reference proteome</keyword>
<evidence type="ECO:0000256" key="13">
    <source>
        <dbReference type="SAM" id="Phobius"/>
    </source>
</evidence>
<evidence type="ECO:0000313" key="15">
    <source>
        <dbReference type="Proteomes" id="UP000675920"/>
    </source>
</evidence>
<keyword evidence="9" id="KW-0067">ATP-binding</keyword>
<dbReference type="GO" id="GO:0005524">
    <property type="term" value="F:ATP binding"/>
    <property type="evidence" value="ECO:0007669"/>
    <property type="project" value="UniProtKB-KW"/>
</dbReference>
<dbReference type="SUPFAM" id="SSF55874">
    <property type="entry name" value="ATPase domain of HSP90 chaperone/DNA topoisomerase II/histidine kinase"/>
    <property type="match status" value="1"/>
</dbReference>
<reference evidence="16" key="2">
    <citation type="journal article" date="2000" name="Trends Biochem. Sci.">
        <title>GHKL, an emergent ATPase/kinase superfamily.</title>
        <authorList>
            <person name="Dutta R."/>
            <person name="Inouye M."/>
        </authorList>
    </citation>
    <scope>NUCLEOTIDE SEQUENCE</scope>
</reference>
<keyword evidence="4" id="KW-0597">Phosphoprotein</keyword>
<evidence type="ECO:0000256" key="5">
    <source>
        <dbReference type="ARBA" id="ARBA00022679"/>
    </source>
</evidence>
<dbReference type="GO" id="GO:0004673">
    <property type="term" value="F:protein histidine kinase activity"/>
    <property type="evidence" value="ECO:0007669"/>
    <property type="project" value="UniProtKB-EC"/>
</dbReference>
<dbReference type="GO" id="GO:0016020">
    <property type="term" value="C:membrane"/>
    <property type="evidence" value="ECO:0007669"/>
    <property type="project" value="UniProtKB-SubCell"/>
</dbReference>
<dbReference type="InterPro" id="IPR011495">
    <property type="entry name" value="Sig_transdc_His_kin_sub2_dim/P"/>
</dbReference>
<evidence type="ECO:0000256" key="4">
    <source>
        <dbReference type="ARBA" id="ARBA00022553"/>
    </source>
</evidence>
<dbReference type="InterPro" id="IPR036890">
    <property type="entry name" value="HATPase_C_sf"/>
</dbReference>
<evidence type="ECO:0000256" key="10">
    <source>
        <dbReference type="ARBA" id="ARBA00022989"/>
    </source>
</evidence>
<dbReference type="SMART" id="SM00387">
    <property type="entry name" value="HATPase_c"/>
    <property type="match status" value="1"/>
</dbReference>
<dbReference type="InterPro" id="IPR004358">
    <property type="entry name" value="Sig_transdc_His_kin-like_C"/>
</dbReference>
<feature type="domain" description="Histidine kinase" evidence="14">
    <location>
        <begin position="249"/>
        <end position="344"/>
    </location>
</feature>
<name>A0A8B6X8Y5_9BURK</name>
<accession>A0A8B6X8Y5</accession>
<dbReference type="Pfam" id="PF13493">
    <property type="entry name" value="DUF4118"/>
    <property type="match status" value="1"/>
</dbReference>
<dbReference type="PANTHER" id="PTHR41523">
    <property type="entry name" value="TWO-COMPONENT SYSTEM SENSOR PROTEIN"/>
    <property type="match status" value="1"/>
</dbReference>
<reference evidence="16" key="1">
    <citation type="journal article" date="1999" name="Curr. Biol.">
        <title>Signal transduction: Gyrating protein kinases.</title>
        <authorList>
            <person name="Stock J."/>
        </authorList>
    </citation>
    <scope>NUCLEOTIDE SEQUENCE</scope>
</reference>
<evidence type="ECO:0000256" key="3">
    <source>
        <dbReference type="ARBA" id="ARBA00012438"/>
    </source>
</evidence>
<evidence type="ECO:0000256" key="12">
    <source>
        <dbReference type="ARBA" id="ARBA00023136"/>
    </source>
</evidence>
<keyword evidence="12 13" id="KW-0472">Membrane</keyword>
<keyword evidence="10 13" id="KW-1133">Transmembrane helix</keyword>
<keyword evidence="8 16" id="KW-0418">Kinase</keyword>
<evidence type="ECO:0000256" key="9">
    <source>
        <dbReference type="ARBA" id="ARBA00022840"/>
    </source>
</evidence>
<dbReference type="Gene3D" id="3.30.565.10">
    <property type="entry name" value="Histidine kinase-like ATPase, C-terminal domain"/>
    <property type="match status" value="1"/>
</dbReference>
<dbReference type="InterPro" id="IPR003594">
    <property type="entry name" value="HATPase_dom"/>
</dbReference>
<keyword evidence="6 13" id="KW-0812">Transmembrane</keyword>
<comment type="catalytic activity">
    <reaction evidence="1">
        <text>ATP + protein L-histidine = ADP + protein N-phospho-L-histidine.</text>
        <dbReference type="EC" id="2.7.13.3"/>
    </reaction>
</comment>
<evidence type="ECO:0000259" key="14">
    <source>
        <dbReference type="PROSITE" id="PS50109"/>
    </source>
</evidence>
<dbReference type="Proteomes" id="UP000675920">
    <property type="component" value="Unplaced"/>
</dbReference>
<reference evidence="16" key="3">
    <citation type="submission" date="2025-08" db="UniProtKB">
        <authorList>
            <consortium name="RefSeq"/>
        </authorList>
    </citation>
    <scope>IDENTIFICATION</scope>
</reference>
<proteinExistence type="predicted"/>
<dbReference type="EC" id="2.7.13.3" evidence="3"/>
<sequence length="361" mass="38908">MNVVDAEGVVQAVLARVARVRGSAWRSYGLSLLLFGSALGIRFACDNALPNGFPFLTFFPAIVLSAFLCGWRPALACAFLSTLSAWYWFIEPRQTFTVNAQSGVALGFFIVVGLVDIIVIELMTDALGRLRRAQARTDELLDQRTVLFHELQHRVANSLMHVSTLLARQRKRLAHNDEAAAALADARLRFDAMSRMHRRLYDPQVFDQPLASVLEALCADFLLAQGRIGLRCEVVAVDVRFGLDRLTTLALLLLELITNAVKHGFGAEGTGLIEVHVTCGGDGSVVLCVEDDGRGVPAGFDPDASEGLGMRIAAGLARALQGELEYRPRTAGGTAVSLRIPLTAEDRLPASEGGTVPALAG</sequence>
<dbReference type="RefSeq" id="WP_051378826.1">
    <property type="nucleotide sequence ID" value="NZ_AXWS01000014.1"/>
</dbReference>
<dbReference type="Pfam" id="PF07568">
    <property type="entry name" value="HisKA_2"/>
    <property type="match status" value="1"/>
</dbReference>
<dbReference type="OrthoDB" id="9770795at2"/>
<dbReference type="Pfam" id="PF02518">
    <property type="entry name" value="HATPase_c"/>
    <property type="match status" value="1"/>
</dbReference>
<feature type="transmembrane region" description="Helical" evidence="13">
    <location>
        <begin position="57"/>
        <end position="90"/>
    </location>
</feature>